<gene>
    <name evidence="1" type="ORF">SAMN02745121_03861</name>
</gene>
<reference evidence="2" key="1">
    <citation type="submission" date="2016-10" db="EMBL/GenBank/DDBJ databases">
        <authorList>
            <person name="Varghese N."/>
            <person name="Submissions S."/>
        </authorList>
    </citation>
    <scope>NUCLEOTIDE SEQUENCE [LARGE SCALE GENOMIC DNA]</scope>
    <source>
        <strain evidence="2">ATCC 25963</strain>
    </source>
</reference>
<protein>
    <submittedName>
        <fullName evidence="1">Uncharacterized protein</fullName>
    </submittedName>
</protein>
<keyword evidence="2" id="KW-1185">Reference proteome</keyword>
<proteinExistence type="predicted"/>
<dbReference type="STRING" id="54.SAMN02745121_03861"/>
<sequence length="149" mass="16485">MSEQPHRLAVGVVAVWLAAQAVALVRGLLPLPPPLGAHLPWRMFSDPSPFERTLTAEGRVADGTWVPIPLERYFQHTRGATGERAYEYSTIVFEGGHLRERQAFAAWLAARMAADGQPIDKVRLIRRWRDLRDDATGAATIGQYRVGGG</sequence>
<evidence type="ECO:0000313" key="1">
    <source>
        <dbReference type="EMBL" id="SFE33007.1"/>
    </source>
</evidence>
<evidence type="ECO:0000313" key="2">
    <source>
        <dbReference type="Proteomes" id="UP000199400"/>
    </source>
</evidence>
<dbReference type="Proteomes" id="UP000199400">
    <property type="component" value="Unassembled WGS sequence"/>
</dbReference>
<dbReference type="AlphaFoldDB" id="A0A1I1ZMR5"/>
<name>A0A1I1ZMR5_9BACT</name>
<dbReference type="EMBL" id="FOMX01000012">
    <property type="protein sequence ID" value="SFE33007.1"/>
    <property type="molecule type" value="Genomic_DNA"/>
</dbReference>
<organism evidence="1 2">
    <name type="scientific">Nannocystis exedens</name>
    <dbReference type="NCBI Taxonomy" id="54"/>
    <lineage>
        <taxon>Bacteria</taxon>
        <taxon>Pseudomonadati</taxon>
        <taxon>Myxococcota</taxon>
        <taxon>Polyangia</taxon>
        <taxon>Nannocystales</taxon>
        <taxon>Nannocystaceae</taxon>
        <taxon>Nannocystis</taxon>
    </lineage>
</organism>
<accession>A0A1I1ZMR5</accession>
<dbReference type="RefSeq" id="WP_143140661.1">
    <property type="nucleotide sequence ID" value="NZ_FOMX01000012.1"/>
</dbReference>